<dbReference type="Pfam" id="PF01171">
    <property type="entry name" value="ATP_bind_3"/>
    <property type="match status" value="1"/>
</dbReference>
<evidence type="ECO:0000256" key="3">
    <source>
        <dbReference type="ARBA" id="ARBA00022694"/>
    </source>
</evidence>
<dbReference type="GO" id="GO:0008033">
    <property type="term" value="P:tRNA processing"/>
    <property type="evidence" value="ECO:0007669"/>
    <property type="project" value="UniProtKB-KW"/>
</dbReference>
<accession>A0A1W1BBS2</accession>
<proteinExistence type="inferred from homology"/>
<evidence type="ECO:0000256" key="6">
    <source>
        <dbReference type="ARBA" id="ARBA00048539"/>
    </source>
</evidence>
<keyword evidence="2 8" id="KW-0436">Ligase</keyword>
<keyword evidence="5" id="KW-0067">ATP-binding</keyword>
<comment type="catalytic activity">
    <reaction evidence="6">
        <text>cytidine(34) in tRNA(Ile2) + L-lysine + ATP = lysidine(34) in tRNA(Ile2) + AMP + diphosphate + H(+)</text>
        <dbReference type="Rhea" id="RHEA:43744"/>
        <dbReference type="Rhea" id="RHEA-COMP:10625"/>
        <dbReference type="Rhea" id="RHEA-COMP:10670"/>
        <dbReference type="ChEBI" id="CHEBI:15378"/>
        <dbReference type="ChEBI" id="CHEBI:30616"/>
        <dbReference type="ChEBI" id="CHEBI:32551"/>
        <dbReference type="ChEBI" id="CHEBI:33019"/>
        <dbReference type="ChEBI" id="CHEBI:82748"/>
        <dbReference type="ChEBI" id="CHEBI:83665"/>
        <dbReference type="ChEBI" id="CHEBI:456215"/>
        <dbReference type="EC" id="6.3.4.19"/>
    </reaction>
</comment>
<dbReference type="InterPro" id="IPR012795">
    <property type="entry name" value="tRNA_Ile_lys_synt_N"/>
</dbReference>
<organism evidence="8">
    <name type="scientific">hydrothermal vent metagenome</name>
    <dbReference type="NCBI Taxonomy" id="652676"/>
    <lineage>
        <taxon>unclassified sequences</taxon>
        <taxon>metagenomes</taxon>
        <taxon>ecological metagenomes</taxon>
    </lineage>
</organism>
<dbReference type="EMBL" id="FPHE01000014">
    <property type="protein sequence ID" value="SFV50919.1"/>
    <property type="molecule type" value="Genomic_DNA"/>
</dbReference>
<dbReference type="CDD" id="cd01992">
    <property type="entry name" value="TilS_N"/>
    <property type="match status" value="1"/>
</dbReference>
<evidence type="ECO:0000256" key="2">
    <source>
        <dbReference type="ARBA" id="ARBA00022598"/>
    </source>
</evidence>
<evidence type="ECO:0000256" key="4">
    <source>
        <dbReference type="ARBA" id="ARBA00022741"/>
    </source>
</evidence>
<dbReference type="InterPro" id="IPR012094">
    <property type="entry name" value="tRNA_Ile_lys_synt"/>
</dbReference>
<dbReference type="AlphaFoldDB" id="A0A1W1BBS2"/>
<dbReference type="EC" id="6.3.4.19" evidence="1"/>
<evidence type="ECO:0000256" key="1">
    <source>
        <dbReference type="ARBA" id="ARBA00013267"/>
    </source>
</evidence>
<dbReference type="GO" id="GO:0032267">
    <property type="term" value="F:tRNA(Ile)-lysidine synthase activity"/>
    <property type="evidence" value="ECO:0007669"/>
    <property type="project" value="UniProtKB-EC"/>
</dbReference>
<protein>
    <recommendedName>
        <fullName evidence="1">tRNA(Ile)-lysidine synthetase</fullName>
        <ecNumber evidence="1">6.3.4.19</ecNumber>
    </recommendedName>
</protein>
<evidence type="ECO:0000256" key="5">
    <source>
        <dbReference type="ARBA" id="ARBA00022840"/>
    </source>
</evidence>
<dbReference type="HAMAP" id="MF_01161">
    <property type="entry name" value="tRNA_Ile_lys_synt"/>
    <property type="match status" value="1"/>
</dbReference>
<evidence type="ECO:0000259" key="7">
    <source>
        <dbReference type="Pfam" id="PF01171"/>
    </source>
</evidence>
<dbReference type="Gene3D" id="3.40.50.620">
    <property type="entry name" value="HUPs"/>
    <property type="match status" value="1"/>
</dbReference>
<feature type="domain" description="tRNA(Ile)-lysidine/2-thiocytidine synthase N-terminal" evidence="7">
    <location>
        <begin position="15"/>
        <end position="187"/>
    </location>
</feature>
<keyword evidence="4" id="KW-0547">Nucleotide-binding</keyword>
<evidence type="ECO:0000313" key="8">
    <source>
        <dbReference type="EMBL" id="SFV50919.1"/>
    </source>
</evidence>
<sequence>MFYIDCIDELKQGKNLLAFSAGVDSSALFFLLLENSISFDIALVNYGLREQSIQEEEYAITLAREYNLQVYTAKAPLFENNFEKNARDFRYSFFDRVMREQKYTNLITAHQLNDQLEWLLMRLSKGAGMSELLGLENISKRKEYTLLRPILHHSKEELMGYLDGHGYQYFIDKSNSDEKYERNYFRNSFSDKLIAKYKKGIQKSFDYLREDKEILMSGYREIFHYKELYILGIDNPLVVIRAVDKYLKKLGYLLSSAQRDELKKEKSIVFGGLWAVEIIDNKIYIAPYVKEIMPKKFKETCRISKIPSKVRGYYHQESLEPKKVLQLD</sequence>
<gene>
    <name evidence="8" type="ORF">MNB_SV-12-1104</name>
</gene>
<dbReference type="NCBIfam" id="TIGR02432">
    <property type="entry name" value="lysidine_TilS_N"/>
    <property type="match status" value="1"/>
</dbReference>
<dbReference type="PANTHER" id="PTHR43033:SF1">
    <property type="entry name" value="TRNA(ILE)-LYSIDINE SYNTHASE-RELATED"/>
    <property type="match status" value="1"/>
</dbReference>
<dbReference type="GO" id="GO:0005524">
    <property type="term" value="F:ATP binding"/>
    <property type="evidence" value="ECO:0007669"/>
    <property type="project" value="UniProtKB-KW"/>
</dbReference>
<name>A0A1W1BBS2_9ZZZZ</name>
<reference evidence="8" key="1">
    <citation type="submission" date="2016-10" db="EMBL/GenBank/DDBJ databases">
        <authorList>
            <person name="de Groot N.N."/>
        </authorList>
    </citation>
    <scope>NUCLEOTIDE SEQUENCE</scope>
</reference>
<dbReference type="InterPro" id="IPR011063">
    <property type="entry name" value="TilS/TtcA_N"/>
</dbReference>
<keyword evidence="3" id="KW-0819">tRNA processing</keyword>
<dbReference type="SUPFAM" id="SSF52402">
    <property type="entry name" value="Adenine nucleotide alpha hydrolases-like"/>
    <property type="match status" value="1"/>
</dbReference>
<dbReference type="PANTHER" id="PTHR43033">
    <property type="entry name" value="TRNA(ILE)-LYSIDINE SYNTHASE-RELATED"/>
    <property type="match status" value="1"/>
</dbReference>
<dbReference type="InterPro" id="IPR014729">
    <property type="entry name" value="Rossmann-like_a/b/a_fold"/>
</dbReference>